<evidence type="ECO:0000256" key="2">
    <source>
        <dbReference type="ARBA" id="ARBA00022692"/>
    </source>
</evidence>
<dbReference type="STRING" id="862517.HMPREF9225_0120"/>
<evidence type="ECO:0000256" key="3">
    <source>
        <dbReference type="ARBA" id="ARBA00022989"/>
    </source>
</evidence>
<dbReference type="EMBL" id="AEEH01000012">
    <property type="protein sequence ID" value="EFM26271.1"/>
    <property type="molecule type" value="Genomic_DNA"/>
</dbReference>
<sequence length="229" mass="26066">MNIFHKMQDSILTVLKYILLVIFLLVVAFIIKWRIDNINQAAKKNVNVSLSIKDEINILKKQYMSLTEKEGVKLELPKVELTEDPLDNTITVEIKDGENLDEIGETLKNLDLIKDVNAFKKICYDMAIENSFKAGSYKIEKRETVRETLLEIVGISPKTCEITVTEAMGARDVADLLKEREVIQDTDAFVDAADKMGKLEDFKPGKYEINLPLRVSKMIEILTTEPSKN</sequence>
<gene>
    <name evidence="8" type="ORF">HMPREF9225_0120</name>
</gene>
<evidence type="ECO:0000313" key="8">
    <source>
        <dbReference type="EMBL" id="EFM26271.1"/>
    </source>
</evidence>
<evidence type="ECO:0000256" key="1">
    <source>
        <dbReference type="ARBA" id="ARBA00022475"/>
    </source>
</evidence>
<keyword evidence="1" id="KW-1003">Cell membrane</keyword>
<organism evidence="8 9">
    <name type="scientific">Peptoniphilus duerdenii ATCC BAA-1640</name>
    <dbReference type="NCBI Taxonomy" id="862517"/>
    <lineage>
        <taxon>Bacteria</taxon>
        <taxon>Bacillati</taxon>
        <taxon>Bacillota</taxon>
        <taxon>Tissierellia</taxon>
        <taxon>Tissierellales</taxon>
        <taxon>Peptoniphilaceae</taxon>
        <taxon>Peptoniphilus</taxon>
    </lineage>
</organism>
<protein>
    <recommendedName>
        <fullName evidence="10">YceG-like family protein</fullName>
    </recommendedName>
</protein>
<name>E0NIY1_9FIRM</name>
<keyword evidence="3 7" id="KW-1133">Transmembrane helix</keyword>
<feature type="transmembrane region" description="Helical" evidence="7">
    <location>
        <begin position="12"/>
        <end position="31"/>
    </location>
</feature>
<dbReference type="HOGENOM" id="CLU_1208881_0_0_9"/>
<dbReference type="InterPro" id="IPR003770">
    <property type="entry name" value="MLTG-like"/>
</dbReference>
<keyword evidence="9" id="KW-1185">Reference proteome</keyword>
<reference evidence="8 9" key="1">
    <citation type="submission" date="2010-07" db="EMBL/GenBank/DDBJ databases">
        <authorList>
            <person name="Muzny D."/>
            <person name="Qin X."/>
            <person name="Deng J."/>
            <person name="Jiang H."/>
            <person name="Liu Y."/>
            <person name="Qu J."/>
            <person name="Song X.-Z."/>
            <person name="Zhang L."/>
            <person name="Thornton R."/>
            <person name="Coyle M."/>
            <person name="Francisco L."/>
            <person name="Jackson L."/>
            <person name="Javaid M."/>
            <person name="Korchina V."/>
            <person name="Kovar C."/>
            <person name="Mata R."/>
            <person name="Mathew T."/>
            <person name="Ngo R."/>
            <person name="Nguyen L."/>
            <person name="Nguyen N."/>
            <person name="Okwuonu G."/>
            <person name="Ongeri F."/>
            <person name="Pham C."/>
            <person name="Simmons D."/>
            <person name="Wilczek-Boney K."/>
            <person name="Hale W."/>
            <person name="Jakkamsetti A."/>
            <person name="Pham P."/>
            <person name="Ruth R."/>
            <person name="San Lucas F."/>
            <person name="Warren J."/>
            <person name="Zhang J."/>
            <person name="Zhao Z."/>
            <person name="Zhou C."/>
            <person name="Zhu D."/>
            <person name="Lee S."/>
            <person name="Bess C."/>
            <person name="Blankenburg K."/>
            <person name="Forbes L."/>
            <person name="Fu Q."/>
            <person name="Gubbala S."/>
            <person name="Hirani K."/>
            <person name="Jayaseelan J.C."/>
            <person name="Lara F."/>
            <person name="Munidasa M."/>
            <person name="Palculict T."/>
            <person name="Patil S."/>
            <person name="Pu L.-L."/>
            <person name="Saada N."/>
            <person name="Tang L."/>
            <person name="Weissenberger G."/>
            <person name="Zhu Y."/>
            <person name="Hemphill L."/>
            <person name="Shang Y."/>
            <person name="Youmans B."/>
            <person name="Ayvaz T."/>
            <person name="Ross M."/>
            <person name="Santibanez J."/>
            <person name="Aqrawi P."/>
            <person name="Gross S."/>
            <person name="Joshi V."/>
            <person name="Fowler G."/>
            <person name="Nazareth L."/>
            <person name="Reid J."/>
            <person name="Worley K."/>
            <person name="Petrosino J."/>
            <person name="Highlander S."/>
            <person name="Gibbs R."/>
        </authorList>
    </citation>
    <scope>NUCLEOTIDE SEQUENCE [LARGE SCALE GENOMIC DNA]</scope>
    <source>
        <strain evidence="8 9">ATCC BAA-1640</strain>
    </source>
</reference>
<evidence type="ECO:0000256" key="7">
    <source>
        <dbReference type="SAM" id="Phobius"/>
    </source>
</evidence>
<dbReference type="OrthoDB" id="1696794at2"/>
<dbReference type="AlphaFoldDB" id="E0NIY1"/>
<dbReference type="Proteomes" id="UP000003280">
    <property type="component" value="Unassembled WGS sequence"/>
</dbReference>
<evidence type="ECO:0008006" key="10">
    <source>
        <dbReference type="Google" id="ProtNLM"/>
    </source>
</evidence>
<evidence type="ECO:0000313" key="9">
    <source>
        <dbReference type="Proteomes" id="UP000003280"/>
    </source>
</evidence>
<dbReference type="RefSeq" id="WP_008900956.1">
    <property type="nucleotide sequence ID" value="NZ_GL397071.1"/>
</dbReference>
<proteinExistence type="predicted"/>
<keyword evidence="5" id="KW-0456">Lyase</keyword>
<dbReference type="PANTHER" id="PTHR30518:SF2">
    <property type="entry name" value="ENDOLYTIC MUREIN TRANSGLYCOSYLASE"/>
    <property type="match status" value="1"/>
</dbReference>
<dbReference type="PANTHER" id="PTHR30518">
    <property type="entry name" value="ENDOLYTIC MUREIN TRANSGLYCOSYLASE"/>
    <property type="match status" value="1"/>
</dbReference>
<dbReference type="GO" id="GO:0016829">
    <property type="term" value="F:lyase activity"/>
    <property type="evidence" value="ECO:0007669"/>
    <property type="project" value="UniProtKB-KW"/>
</dbReference>
<comment type="caution">
    <text evidence="8">The sequence shown here is derived from an EMBL/GenBank/DDBJ whole genome shotgun (WGS) entry which is preliminary data.</text>
</comment>
<dbReference type="Gene3D" id="3.30.1490.480">
    <property type="entry name" value="Endolytic murein transglycosylase"/>
    <property type="match status" value="2"/>
</dbReference>
<evidence type="ECO:0000256" key="5">
    <source>
        <dbReference type="ARBA" id="ARBA00023239"/>
    </source>
</evidence>
<evidence type="ECO:0000256" key="4">
    <source>
        <dbReference type="ARBA" id="ARBA00023136"/>
    </source>
</evidence>
<keyword evidence="2 7" id="KW-0812">Transmembrane</keyword>
<keyword evidence="6" id="KW-0961">Cell wall biogenesis/degradation</keyword>
<dbReference type="GO" id="GO:0071555">
    <property type="term" value="P:cell wall organization"/>
    <property type="evidence" value="ECO:0007669"/>
    <property type="project" value="UniProtKB-KW"/>
</dbReference>
<keyword evidence="4 7" id="KW-0472">Membrane</keyword>
<accession>E0NIY1</accession>
<evidence type="ECO:0000256" key="6">
    <source>
        <dbReference type="ARBA" id="ARBA00023316"/>
    </source>
</evidence>